<accession>A0ABM7XGV4</accession>
<evidence type="ECO:0000259" key="1">
    <source>
        <dbReference type="Pfam" id="PF14332"/>
    </source>
</evidence>
<evidence type="ECO:0000313" key="3">
    <source>
        <dbReference type="Proteomes" id="UP000831120"/>
    </source>
</evidence>
<feature type="domain" description="PatA-like N-terminal" evidence="1">
    <location>
        <begin position="5"/>
        <end position="108"/>
    </location>
</feature>
<dbReference type="Proteomes" id="UP000831120">
    <property type="component" value="Chromosome"/>
</dbReference>
<organism evidence="2 3">
    <name type="scientific">Thermus brockianus</name>
    <dbReference type="NCBI Taxonomy" id="56956"/>
    <lineage>
        <taxon>Bacteria</taxon>
        <taxon>Thermotogati</taxon>
        <taxon>Deinococcota</taxon>
        <taxon>Deinococci</taxon>
        <taxon>Thermales</taxon>
        <taxon>Thermaceae</taxon>
        <taxon>Thermus</taxon>
    </lineage>
</organism>
<sequence>MALFGSLHSLPLEEILQMLAHKEGALEIWNLKGMPATTLYLKPGFIRSVDQNGKPLDPLAAKATLQALLSAREGSFEFLPGVRPPHKVRLNLPVEKVLLGFITLQDELERYRPHLPHPEALFQAVGSSPEDPRFKEFFRQALPHLEQGTSALELSQRLRLPLDQVRFYLYWLQRLGAVKYLGRRAKGQRARGLMAQLRNLWNLMG</sequence>
<evidence type="ECO:0000313" key="2">
    <source>
        <dbReference type="EMBL" id="BDG15511.1"/>
    </source>
</evidence>
<dbReference type="InterPro" id="IPR025497">
    <property type="entry name" value="PatA-like_N"/>
</dbReference>
<dbReference type="EMBL" id="AP025593">
    <property type="protein sequence ID" value="BDG15511.1"/>
    <property type="molecule type" value="Genomic_DNA"/>
</dbReference>
<keyword evidence="3" id="KW-1185">Reference proteome</keyword>
<reference evidence="2 3" key="1">
    <citation type="journal article" date="2022" name="Microbiol. Resour. Announc.">
        <title>Complete Genome Sequences of Thermus Strains Isolated from Senami Hot Spring in Japan.</title>
        <authorList>
            <person name="Miyazaki K."/>
        </authorList>
    </citation>
    <scope>NUCLEOTIDE SEQUENCE [LARGE SCALE GENOMIC DNA]</scope>
    <source>
        <strain evidence="2 3">SNM4-1</strain>
    </source>
</reference>
<dbReference type="Pfam" id="PF14332">
    <property type="entry name" value="DUF4388"/>
    <property type="match status" value="1"/>
</dbReference>
<protein>
    <recommendedName>
        <fullName evidence="1">PatA-like N-terminal domain-containing protein</fullName>
    </recommendedName>
</protein>
<gene>
    <name evidence="2" type="ORF">TbrSNM41_02450</name>
</gene>
<proteinExistence type="predicted"/>
<dbReference type="RefSeq" id="WP_244362988.1">
    <property type="nucleotide sequence ID" value="NZ_AP025593.1"/>
</dbReference>
<name>A0ABM7XGV4_THEBO</name>